<name>A0ABQ6S2Q7_9BACT</name>
<keyword evidence="2" id="KW-1185">Reference proteome</keyword>
<accession>A0ABQ6S2Q7</accession>
<dbReference type="Proteomes" id="UP000324870">
    <property type="component" value="Unassembled WGS sequence"/>
</dbReference>
<dbReference type="GO" id="GO:0016787">
    <property type="term" value="F:hydrolase activity"/>
    <property type="evidence" value="ECO:0007669"/>
    <property type="project" value="UniProtKB-KW"/>
</dbReference>
<dbReference type="EMBL" id="VVND01000012">
    <property type="protein sequence ID" value="KAA3159092.1"/>
    <property type="molecule type" value="Genomic_DNA"/>
</dbReference>
<gene>
    <name evidence="1" type="ORF">F2A26_08620</name>
</gene>
<evidence type="ECO:0000313" key="1">
    <source>
        <dbReference type="EMBL" id="KAA3159092.1"/>
    </source>
</evidence>
<protein>
    <submittedName>
        <fullName evidence="1">Glycosyl hydrolase family 18</fullName>
    </submittedName>
</protein>
<dbReference type="Gene3D" id="3.20.20.80">
    <property type="entry name" value="Glycosidases"/>
    <property type="match status" value="1"/>
</dbReference>
<reference evidence="1 2" key="1">
    <citation type="journal article" date="2019" name="Nat. Med.">
        <title>A library of human gut bacterial isolates paired with longitudinal multiomics data enables mechanistic microbiome research.</title>
        <authorList>
            <person name="Poyet M."/>
            <person name="Groussin M."/>
            <person name="Gibbons S.M."/>
            <person name="Avila-Pacheco J."/>
            <person name="Jiang X."/>
            <person name="Kearney S.M."/>
            <person name="Perrotta A.R."/>
            <person name="Berdy B."/>
            <person name="Zhao S."/>
            <person name="Lieberman T.D."/>
            <person name="Swanson P.K."/>
            <person name="Smith M."/>
            <person name="Roesemann S."/>
            <person name="Alexander J.E."/>
            <person name="Rich S.A."/>
            <person name="Livny J."/>
            <person name="Vlamakis H."/>
            <person name="Clish C."/>
            <person name="Bullock K."/>
            <person name="Deik A."/>
            <person name="Scott J."/>
            <person name="Pierce K.A."/>
            <person name="Xavier R.J."/>
            <person name="Alm E.J."/>
        </authorList>
    </citation>
    <scope>NUCLEOTIDE SEQUENCE [LARGE SCALE GENOMIC DNA]</scope>
    <source>
        <strain evidence="1 2">BIOML-A1</strain>
    </source>
</reference>
<dbReference type="InterPro" id="IPR017853">
    <property type="entry name" value="GH"/>
</dbReference>
<sequence>MRMNKPQEQITPCNNAPAKGGKSITNLNFCVMKNLFKLSMALFIGAAIFSCQQAEEPTMDQGQAPETRAFGDTPVVAIYVETNDTNPLNAGDYTMSNGKPFAGIVELFASNVRKRTVNGVVEPTLYLNDKMTNLLENNGYLTYVKPLQDKGIKVLLTVLGDHQGIGVASMNSTQTTQFAQILAHAVAKYGLDGIGFDDEYADDGGSTNSTSYSEIILKLHALMPADKLITVFDWGYTSSISTEARACIDYAYHGYFGTSFVGASLVDKTRWSPVSTNLGGSTNPSTLNSLATRTRSQGYGAFMFFNLRRSSQVNPLNMFSATASGLYNGLTVTNANGNRAQDWTFVPAGYEINMDEVQ</sequence>
<evidence type="ECO:0000313" key="2">
    <source>
        <dbReference type="Proteomes" id="UP000324870"/>
    </source>
</evidence>
<keyword evidence="1" id="KW-0378">Hydrolase</keyword>
<organism evidence="1 2">
    <name type="scientific">Alistipes finegoldii</name>
    <dbReference type="NCBI Taxonomy" id="214856"/>
    <lineage>
        <taxon>Bacteria</taxon>
        <taxon>Pseudomonadati</taxon>
        <taxon>Bacteroidota</taxon>
        <taxon>Bacteroidia</taxon>
        <taxon>Bacteroidales</taxon>
        <taxon>Rikenellaceae</taxon>
        <taxon>Alistipes</taxon>
    </lineage>
</organism>
<dbReference type="SUPFAM" id="SSF51445">
    <property type="entry name" value="(Trans)glycosidases"/>
    <property type="match status" value="1"/>
</dbReference>
<dbReference type="RefSeq" id="WP_130063046.1">
    <property type="nucleotide sequence ID" value="NZ_DBFCDS010000091.1"/>
</dbReference>
<proteinExistence type="predicted"/>
<comment type="caution">
    <text evidence="1">The sequence shown here is derived from an EMBL/GenBank/DDBJ whole genome shotgun (WGS) entry which is preliminary data.</text>
</comment>